<dbReference type="Gene3D" id="3.90.380.10">
    <property type="entry name" value="Naphthalene 1,2-dioxygenase Alpha Subunit, Chain A, domain 1"/>
    <property type="match status" value="1"/>
</dbReference>
<dbReference type="AlphaFoldDB" id="A0A6J6CMS4"/>
<dbReference type="CDD" id="cd00680">
    <property type="entry name" value="RHO_alpha_C"/>
    <property type="match status" value="1"/>
</dbReference>
<evidence type="ECO:0000256" key="2">
    <source>
        <dbReference type="ARBA" id="ARBA00022714"/>
    </source>
</evidence>
<evidence type="ECO:0000259" key="8">
    <source>
        <dbReference type="PROSITE" id="PS51296"/>
    </source>
</evidence>
<dbReference type="Gene3D" id="2.102.10.10">
    <property type="entry name" value="Rieske [2Fe-2S] iron-sulphur domain"/>
    <property type="match status" value="1"/>
</dbReference>
<dbReference type="PRINTS" id="PR00090">
    <property type="entry name" value="RNGDIOXGNASE"/>
</dbReference>
<dbReference type="SUPFAM" id="SSF50022">
    <property type="entry name" value="ISP domain"/>
    <property type="match status" value="1"/>
</dbReference>
<comment type="cofactor">
    <cofactor evidence="1">
        <name>Fe cation</name>
        <dbReference type="ChEBI" id="CHEBI:24875"/>
    </cofactor>
</comment>
<evidence type="ECO:0000256" key="4">
    <source>
        <dbReference type="ARBA" id="ARBA00023002"/>
    </source>
</evidence>
<feature type="domain" description="Rieske" evidence="8">
    <location>
        <begin position="56"/>
        <end position="163"/>
    </location>
</feature>
<dbReference type="InterPro" id="IPR036922">
    <property type="entry name" value="Rieske_2Fe-2S_sf"/>
</dbReference>
<keyword evidence="4" id="KW-0560">Oxidoreductase</keyword>
<evidence type="ECO:0000256" key="5">
    <source>
        <dbReference type="ARBA" id="ARBA00023004"/>
    </source>
</evidence>
<dbReference type="InterPro" id="IPR001663">
    <property type="entry name" value="Rng_hydr_dOase-A"/>
</dbReference>
<keyword evidence="5" id="KW-0408">Iron</keyword>
<dbReference type="GO" id="GO:0051537">
    <property type="term" value="F:2 iron, 2 sulfur cluster binding"/>
    <property type="evidence" value="ECO:0007669"/>
    <property type="project" value="UniProtKB-KW"/>
</dbReference>
<keyword evidence="3" id="KW-0479">Metal-binding</keyword>
<dbReference type="Pfam" id="PF00848">
    <property type="entry name" value="Ring_hydroxyl_A"/>
    <property type="match status" value="1"/>
</dbReference>
<evidence type="ECO:0000256" key="1">
    <source>
        <dbReference type="ARBA" id="ARBA00001962"/>
    </source>
</evidence>
<dbReference type="InterPro" id="IPR015881">
    <property type="entry name" value="ARHD_Rieske_2Fe_2S"/>
</dbReference>
<dbReference type="EMBL" id="CAEZSR010000032">
    <property type="protein sequence ID" value="CAB4552504.1"/>
    <property type="molecule type" value="Genomic_DNA"/>
</dbReference>
<proteinExistence type="predicted"/>
<gene>
    <name evidence="9" type="ORF">UFOPK1493_01173</name>
</gene>
<sequence length="408" mass="46491">MDTAFNAVYAERSDYERGRTGPPDGFPKLPGIPLGRYTDPQFYELERQHLWRSTWLYAAHVSELATPGSYKLCDIAGAPIVVVHGDDGVIRAFFNSCRHRGAPVVRGACGQARMLVCQYHSWGYDLCGNLVRVPDERDFVGLQREELGLPSVRCEQWGGWIFVNLDHDAMPLLEWLHPIPTVLAEVGAAPFRMYHQTSEVIRCNWKVLAEGFLEVYHARTIHTNTVAKSLDGRGAVMMLFDHGHQNMITPLQQEVLERGREDRQALPSFEGATELFSTTNPAHGIFPNLITPLDAKGFPFLVFWPEAIDRTRLDIVWFAPEWDGDEHPQADVWEKRLAGFDVVMGEDYANLEPIQRSIESAAHGAQVLNYQERRIWHVHAWIDKIIGPDRIPEHLRVPDLLKDWVEDL</sequence>
<organism evidence="9">
    <name type="scientific">freshwater metagenome</name>
    <dbReference type="NCBI Taxonomy" id="449393"/>
    <lineage>
        <taxon>unclassified sequences</taxon>
        <taxon>metagenomes</taxon>
        <taxon>ecological metagenomes</taxon>
    </lineage>
</organism>
<protein>
    <submittedName>
        <fullName evidence="9">Unannotated protein</fullName>
    </submittedName>
</protein>
<dbReference type="Pfam" id="PF00355">
    <property type="entry name" value="Rieske"/>
    <property type="match status" value="1"/>
</dbReference>
<dbReference type="PROSITE" id="PS51296">
    <property type="entry name" value="RIESKE"/>
    <property type="match status" value="1"/>
</dbReference>
<reference evidence="9" key="1">
    <citation type="submission" date="2020-05" db="EMBL/GenBank/DDBJ databases">
        <authorList>
            <person name="Chiriac C."/>
            <person name="Salcher M."/>
            <person name="Ghai R."/>
            <person name="Kavagutti S V."/>
        </authorList>
    </citation>
    <scope>NUCLEOTIDE SEQUENCE</scope>
</reference>
<dbReference type="GO" id="GO:0005506">
    <property type="term" value="F:iron ion binding"/>
    <property type="evidence" value="ECO:0007669"/>
    <property type="project" value="InterPro"/>
</dbReference>
<keyword evidence="6" id="KW-0411">Iron-sulfur</keyword>
<accession>A0A6J6CMS4</accession>
<evidence type="ECO:0000256" key="7">
    <source>
        <dbReference type="ARBA" id="ARBA00023027"/>
    </source>
</evidence>
<evidence type="ECO:0000256" key="3">
    <source>
        <dbReference type="ARBA" id="ARBA00022723"/>
    </source>
</evidence>
<dbReference type="GO" id="GO:0016491">
    <property type="term" value="F:oxidoreductase activity"/>
    <property type="evidence" value="ECO:0007669"/>
    <property type="project" value="UniProtKB-KW"/>
</dbReference>
<dbReference type="InterPro" id="IPR017941">
    <property type="entry name" value="Rieske_2Fe-2S"/>
</dbReference>
<name>A0A6J6CMS4_9ZZZZ</name>
<keyword evidence="2" id="KW-0001">2Fe-2S</keyword>
<dbReference type="CDD" id="cd03469">
    <property type="entry name" value="Rieske_RO_Alpha_N"/>
    <property type="match status" value="1"/>
</dbReference>
<dbReference type="PROSITE" id="PS00570">
    <property type="entry name" value="RING_HYDROXYL_ALPHA"/>
    <property type="match status" value="1"/>
</dbReference>
<evidence type="ECO:0000313" key="9">
    <source>
        <dbReference type="EMBL" id="CAB4552504.1"/>
    </source>
</evidence>
<evidence type="ECO:0000256" key="6">
    <source>
        <dbReference type="ARBA" id="ARBA00023014"/>
    </source>
</evidence>
<dbReference type="PANTHER" id="PTHR43756">
    <property type="entry name" value="CHOLINE MONOOXYGENASE, CHLOROPLASTIC"/>
    <property type="match status" value="1"/>
</dbReference>
<dbReference type="PANTHER" id="PTHR43756:SF5">
    <property type="entry name" value="CHOLINE MONOOXYGENASE, CHLOROPLASTIC"/>
    <property type="match status" value="1"/>
</dbReference>
<dbReference type="InterPro" id="IPR015879">
    <property type="entry name" value="Ring_hydroxy_dOase_asu_C_dom"/>
</dbReference>
<dbReference type="SUPFAM" id="SSF55961">
    <property type="entry name" value="Bet v1-like"/>
    <property type="match status" value="1"/>
</dbReference>
<keyword evidence="7" id="KW-0520">NAD</keyword>